<evidence type="ECO:0000256" key="1">
    <source>
        <dbReference type="SAM" id="MobiDB-lite"/>
    </source>
</evidence>
<dbReference type="InterPro" id="IPR052957">
    <property type="entry name" value="Auxin_embryo_med"/>
</dbReference>
<dbReference type="OrthoDB" id="1262810at2759"/>
<reference evidence="3" key="1">
    <citation type="submission" date="2020-03" db="EMBL/GenBank/DDBJ databases">
        <title>Castanea mollissima Vanexum genome sequencing.</title>
        <authorList>
            <person name="Staton M."/>
        </authorList>
    </citation>
    <scope>NUCLEOTIDE SEQUENCE</scope>
    <source>
        <tissue evidence="3">Leaf</tissue>
    </source>
</reference>
<keyword evidence="4" id="KW-1185">Reference proteome</keyword>
<dbReference type="GO" id="GO:0048364">
    <property type="term" value="P:root development"/>
    <property type="evidence" value="ECO:0007669"/>
    <property type="project" value="TreeGrafter"/>
</dbReference>
<organism evidence="3 4">
    <name type="scientific">Castanea mollissima</name>
    <name type="common">Chinese chestnut</name>
    <dbReference type="NCBI Taxonomy" id="60419"/>
    <lineage>
        <taxon>Eukaryota</taxon>
        <taxon>Viridiplantae</taxon>
        <taxon>Streptophyta</taxon>
        <taxon>Embryophyta</taxon>
        <taxon>Tracheophyta</taxon>
        <taxon>Spermatophyta</taxon>
        <taxon>Magnoliopsida</taxon>
        <taxon>eudicotyledons</taxon>
        <taxon>Gunneridae</taxon>
        <taxon>Pentapetalae</taxon>
        <taxon>rosids</taxon>
        <taxon>fabids</taxon>
        <taxon>Fagales</taxon>
        <taxon>Fagaceae</taxon>
        <taxon>Castanea</taxon>
    </lineage>
</organism>
<dbReference type="Pfam" id="PF13020">
    <property type="entry name" value="NOV_C"/>
    <property type="match status" value="1"/>
</dbReference>
<feature type="domain" description="Protein NO VEIN C-terminal" evidence="2">
    <location>
        <begin position="567"/>
        <end position="650"/>
    </location>
</feature>
<evidence type="ECO:0000313" key="4">
    <source>
        <dbReference type="Proteomes" id="UP000737018"/>
    </source>
</evidence>
<dbReference type="EMBL" id="JRKL02006814">
    <property type="protein sequence ID" value="KAF3948469.1"/>
    <property type="molecule type" value="Genomic_DNA"/>
</dbReference>
<comment type="caution">
    <text evidence="3">The sequence shown here is derived from an EMBL/GenBank/DDBJ whole genome shotgun (WGS) entry which is preliminary data.</text>
</comment>
<feature type="region of interest" description="Disordered" evidence="1">
    <location>
        <begin position="387"/>
        <end position="423"/>
    </location>
</feature>
<evidence type="ECO:0000259" key="2">
    <source>
        <dbReference type="Pfam" id="PF13020"/>
    </source>
</evidence>
<dbReference type="GO" id="GO:0010305">
    <property type="term" value="P:leaf vascular tissue pattern formation"/>
    <property type="evidence" value="ECO:0007669"/>
    <property type="project" value="TreeGrafter"/>
</dbReference>
<dbReference type="InterPro" id="IPR024975">
    <property type="entry name" value="NOV_C"/>
</dbReference>
<dbReference type="PANTHER" id="PTHR32387">
    <property type="entry name" value="WU:FJ29H11"/>
    <property type="match status" value="1"/>
</dbReference>
<name>A0A8J4QLS4_9ROSI</name>
<protein>
    <recommendedName>
        <fullName evidence="2">Protein NO VEIN C-terminal domain-containing protein</fullName>
    </recommendedName>
</protein>
<sequence>MATSRHKITEELHSGSCVFVPYASDSSPEDVVPGMFLSPEEICWHDPTGCLDQIKEINPQCSLTEVTHCPLKKTLSNIYPGLRDFFIDGCGVHETPPLSSYLQILLQLSTVTLPSQAANAVFQVFLKWSDGLKSGLLSPEDIIYLKEHLMKLNCAVLPTEYDKWISLHPSFGLVCWSDNLKLWKQFKHFDKIEFLYFGKLSEDEKQILQTKVSVLMQTIGIPALSDVVTREAIYDGLVDSSFKASLVGWALPYAQRYFCSVHPDKYVKLKQSGFDLLNRLQVVVVEKLYYRNVIKSCGDSCASKKRIECSCLLQDNVLYTTQESDSHALFMELSRLLFDGTPDLHLANFLHMITTMAESGSTEEQTEFFILNSQKIPKLSNEESVWSLPSIPSQTKNDDSLQTSFDSTKSKKKAGNNSNWPPVDWKTAPGFSYARLNGFKTQATAAQPSGSPRKDDSEGTVMETDNVPISIEDDWTVEDDYAAASKALVLSANLENQSGNACNSTYSDQSGHAPNHTVSTMHVDFDPVDLDLVSDGPELGASNFSSRDHLRFGNPNAAQAMQTGRIGESVAFKYIIGKFGGTAVKWVNEDFETGLPYDIIVGEENSREYIEVKATKSRTKDWFNISTREWQFAVEKGESYSIAHVLLGKNNVARVSVFKNPVKLCSLGKLQLVVMMPRQQKEFSVVS</sequence>
<evidence type="ECO:0000313" key="3">
    <source>
        <dbReference type="EMBL" id="KAF3948469.1"/>
    </source>
</evidence>
<feature type="region of interest" description="Disordered" evidence="1">
    <location>
        <begin position="442"/>
        <end position="462"/>
    </location>
</feature>
<dbReference type="Proteomes" id="UP000737018">
    <property type="component" value="Unassembled WGS sequence"/>
</dbReference>
<accession>A0A8J4QLS4</accession>
<dbReference type="GO" id="GO:0005634">
    <property type="term" value="C:nucleus"/>
    <property type="evidence" value="ECO:0007669"/>
    <property type="project" value="TreeGrafter"/>
</dbReference>
<gene>
    <name evidence="3" type="ORF">CMV_025539</name>
</gene>
<dbReference type="PANTHER" id="PTHR32387:SF0">
    <property type="entry name" value="PROTEIN NO VEIN"/>
    <property type="match status" value="1"/>
</dbReference>
<feature type="compositionally biased region" description="Polar residues" evidence="1">
    <location>
        <begin position="390"/>
        <end position="407"/>
    </location>
</feature>
<proteinExistence type="predicted"/>
<dbReference type="AlphaFoldDB" id="A0A8J4QLS4"/>
<dbReference type="GO" id="GO:0009793">
    <property type="term" value="P:embryo development ending in seed dormancy"/>
    <property type="evidence" value="ECO:0007669"/>
    <property type="project" value="TreeGrafter"/>
</dbReference>